<dbReference type="KEGG" id="mnt:21390028"/>
<dbReference type="OrthoDB" id="2121543at2759"/>
<sequence length="80" mass="8639">MRRESTPARGSPSLPPPPPTKLQPPPQTLHHRGKSPCKETPIGASNEETEGGNKFVSSRALTWYIGSSDSSPTTSVDRQQ</sequence>
<dbReference type="Proteomes" id="UP000030645">
    <property type="component" value="Unassembled WGS sequence"/>
</dbReference>
<evidence type="ECO:0000256" key="1">
    <source>
        <dbReference type="SAM" id="MobiDB-lite"/>
    </source>
</evidence>
<feature type="region of interest" description="Disordered" evidence="1">
    <location>
        <begin position="1"/>
        <end position="54"/>
    </location>
</feature>
<evidence type="ECO:0000313" key="3">
    <source>
        <dbReference type="Proteomes" id="UP000030645"/>
    </source>
</evidence>
<keyword evidence="3" id="KW-1185">Reference proteome</keyword>
<dbReference type="EMBL" id="KE345709">
    <property type="protein sequence ID" value="EXC12059.1"/>
    <property type="molecule type" value="Genomic_DNA"/>
</dbReference>
<reference evidence="3" key="1">
    <citation type="submission" date="2013-01" db="EMBL/GenBank/DDBJ databases">
        <title>Draft Genome Sequence of a Mulberry Tree, Morus notabilis C.K. Schneid.</title>
        <authorList>
            <person name="He N."/>
            <person name="Zhao S."/>
        </authorList>
    </citation>
    <scope>NUCLEOTIDE SEQUENCE</scope>
</reference>
<dbReference type="AlphaFoldDB" id="W9RVE4"/>
<name>W9RVE4_9ROSA</name>
<accession>W9RVE4</accession>
<proteinExistence type="predicted"/>
<feature type="compositionally biased region" description="Pro residues" evidence="1">
    <location>
        <begin position="13"/>
        <end position="27"/>
    </location>
</feature>
<evidence type="ECO:0000313" key="2">
    <source>
        <dbReference type="EMBL" id="EXC12059.1"/>
    </source>
</evidence>
<organism evidence="2 3">
    <name type="scientific">Morus notabilis</name>
    <dbReference type="NCBI Taxonomy" id="981085"/>
    <lineage>
        <taxon>Eukaryota</taxon>
        <taxon>Viridiplantae</taxon>
        <taxon>Streptophyta</taxon>
        <taxon>Embryophyta</taxon>
        <taxon>Tracheophyta</taxon>
        <taxon>Spermatophyta</taxon>
        <taxon>Magnoliopsida</taxon>
        <taxon>eudicotyledons</taxon>
        <taxon>Gunneridae</taxon>
        <taxon>Pentapetalae</taxon>
        <taxon>rosids</taxon>
        <taxon>fabids</taxon>
        <taxon>Rosales</taxon>
        <taxon>Moraceae</taxon>
        <taxon>Moreae</taxon>
        <taxon>Morus</taxon>
    </lineage>
</organism>
<protein>
    <submittedName>
        <fullName evidence="2">Uncharacterized protein</fullName>
    </submittedName>
</protein>
<gene>
    <name evidence="2" type="ORF">L484_006603</name>
</gene>